<dbReference type="Gene3D" id="3.90.550.10">
    <property type="entry name" value="Spore Coat Polysaccharide Biosynthesis Protein SpsA, Chain A"/>
    <property type="match status" value="1"/>
</dbReference>
<evidence type="ECO:0000259" key="2">
    <source>
        <dbReference type="Pfam" id="PF04230"/>
    </source>
</evidence>
<accession>A0A2C7APV1</accession>
<gene>
    <name evidence="3" type="ORF">PFR_JS10_69</name>
</gene>
<reference evidence="3" key="1">
    <citation type="submission" date="2016-05" db="EMBL/GenBank/DDBJ databases">
        <authorList>
            <person name="Lavstsen T."/>
            <person name="Jespersen J.S."/>
        </authorList>
    </citation>
    <scope>NUCLEOTIDE SEQUENCE</scope>
    <source>
        <strain evidence="3">PFRJS10</strain>
    </source>
</reference>
<feature type="domain" description="Glycosyltransferase 2-like" evidence="1">
    <location>
        <begin position="450"/>
        <end position="617"/>
    </location>
</feature>
<feature type="domain" description="Polysaccharide pyruvyl transferase" evidence="2">
    <location>
        <begin position="16"/>
        <end position="313"/>
    </location>
</feature>
<evidence type="ECO:0008006" key="4">
    <source>
        <dbReference type="Google" id="ProtNLM"/>
    </source>
</evidence>
<dbReference type="Pfam" id="PF04230">
    <property type="entry name" value="PS_pyruv_trans"/>
    <property type="match status" value="1"/>
</dbReference>
<dbReference type="EMBL" id="LT576035">
    <property type="protein sequence ID" value="SBN37712.1"/>
    <property type="molecule type" value="Genomic_DNA"/>
</dbReference>
<dbReference type="InterPro" id="IPR050834">
    <property type="entry name" value="Glycosyltransf_2"/>
</dbReference>
<name>A0A2C7APV1_9ACTN</name>
<sequence length="771" mass="84620">MRVALLCDIGHSVYHVGNEATAIASAAQLRKRGHEVVMISHDERPEAVDPAAAATTEIIPALNFPTSLDQRDGYLTDIRKVLAGNAVALPSSDQLFALMGQLRDVDALVLGGGTLDNDHGPQLFERLATALVAAQLDVPVIMGAHSLGPSLLLTDRALLRELLTLCALVGVRDDDSLHLAAELCPDHQGIVRVPDDALSLDVDWDQPKESRIAVSVDGAPDPYPEADFVAVLASLLDELAERTGASIELIPHAADPDRPRADVRLHQLIADQLHHKATLRRIEPADDAAARLAGSAWVVTTRMHPALFGLASGSAVLPLVLTRTNRSHLAGALGAWGQENTSLPFAALWNPADGSVRDDVVKTAIDAAVSGGASVPDNAQGQRTRLLKACDDWWDRVDATLKGADPRPESPSAPFPAPTETAPHSSGQLAEAVRPFVPAPASGRDRSVAIIMRTKDRPGFLDRAVQDVLEQTLADWQLVVVNDAGDPEQVTGVLDRYRHELGDRLTVVNNPVSHGMEAASNVGLANSRSEFVNVHDDDDTWQPRFLHETTGHLRDHPDELSVATRTLLVMERRQGPDWITYESFASWPELHAMHFVDFMRLNRMVPICLLYRRPVHDRIGPYAEDYRVIGDYVFHLRLLQAGPMGFIDHPLAHWHHRPAEVRDTTNANSMYALKGDHAEYDLRMRDQALKEWTNKNGLGLPLFISRELDQSTTQLEQRLDKVTRMLTELQGQLQATEEAAREACAANVARRAVRVARGYVTRAAGRITRRR</sequence>
<organism evidence="3">
    <name type="scientific">Propionibacterium freudenreichii</name>
    <dbReference type="NCBI Taxonomy" id="1744"/>
    <lineage>
        <taxon>Bacteria</taxon>
        <taxon>Bacillati</taxon>
        <taxon>Actinomycetota</taxon>
        <taxon>Actinomycetes</taxon>
        <taxon>Propionibacteriales</taxon>
        <taxon>Propionibacteriaceae</taxon>
        <taxon>Propionibacterium</taxon>
    </lineage>
</organism>
<dbReference type="RefSeq" id="WP_060762151.1">
    <property type="nucleotide sequence ID" value="NZ_CCYX01000013.1"/>
</dbReference>
<dbReference type="CDD" id="cd00761">
    <property type="entry name" value="Glyco_tranf_GTA_type"/>
    <property type="match status" value="1"/>
</dbReference>
<proteinExistence type="predicted"/>
<dbReference type="PANTHER" id="PTHR43685:SF2">
    <property type="entry name" value="GLYCOSYLTRANSFERASE 2-LIKE DOMAIN-CONTAINING PROTEIN"/>
    <property type="match status" value="1"/>
</dbReference>
<dbReference type="InterPro" id="IPR007345">
    <property type="entry name" value="Polysacch_pyruvyl_Trfase"/>
</dbReference>
<protein>
    <recommendedName>
        <fullName evidence="4">Glycosyltransferase</fullName>
    </recommendedName>
</protein>
<dbReference type="InterPro" id="IPR029044">
    <property type="entry name" value="Nucleotide-diphossugar_trans"/>
</dbReference>
<dbReference type="InterPro" id="IPR001173">
    <property type="entry name" value="Glyco_trans_2-like"/>
</dbReference>
<dbReference type="Pfam" id="PF00535">
    <property type="entry name" value="Glycos_transf_2"/>
    <property type="match status" value="1"/>
</dbReference>
<dbReference type="PANTHER" id="PTHR43685">
    <property type="entry name" value="GLYCOSYLTRANSFERASE"/>
    <property type="match status" value="1"/>
</dbReference>
<dbReference type="SUPFAM" id="SSF53448">
    <property type="entry name" value="Nucleotide-diphospho-sugar transferases"/>
    <property type="match status" value="1"/>
</dbReference>
<dbReference type="AlphaFoldDB" id="A0A2C7APV1"/>
<evidence type="ECO:0000313" key="3">
    <source>
        <dbReference type="EMBL" id="SBN37712.1"/>
    </source>
</evidence>
<evidence type="ECO:0000259" key="1">
    <source>
        <dbReference type="Pfam" id="PF00535"/>
    </source>
</evidence>